<keyword evidence="2" id="KW-1185">Reference proteome</keyword>
<comment type="caution">
    <text evidence="1">The sequence shown here is derived from an EMBL/GenBank/DDBJ whole genome shotgun (WGS) entry which is preliminary data.</text>
</comment>
<organism evidence="1 2">
    <name type="scientific">Solea senegalensis</name>
    <name type="common">Senegalese sole</name>
    <dbReference type="NCBI Taxonomy" id="28829"/>
    <lineage>
        <taxon>Eukaryota</taxon>
        <taxon>Metazoa</taxon>
        <taxon>Chordata</taxon>
        <taxon>Craniata</taxon>
        <taxon>Vertebrata</taxon>
        <taxon>Euteleostomi</taxon>
        <taxon>Actinopterygii</taxon>
        <taxon>Neopterygii</taxon>
        <taxon>Teleostei</taxon>
        <taxon>Neoteleostei</taxon>
        <taxon>Acanthomorphata</taxon>
        <taxon>Carangaria</taxon>
        <taxon>Pleuronectiformes</taxon>
        <taxon>Pleuronectoidei</taxon>
        <taxon>Soleidae</taxon>
        <taxon>Solea</taxon>
    </lineage>
</organism>
<dbReference type="Proteomes" id="UP000693946">
    <property type="component" value="Linkage Group LG3"/>
</dbReference>
<gene>
    <name evidence="1" type="ORF">JOB18_035006</name>
</gene>
<reference evidence="1 2" key="1">
    <citation type="journal article" date="2021" name="Sci. Rep.">
        <title>Chromosome anchoring in Senegalese sole (Solea senegalensis) reveals sex-associated markers and genome rearrangements in flatfish.</title>
        <authorList>
            <person name="Guerrero-Cozar I."/>
            <person name="Gomez-Garrido J."/>
            <person name="Berbel C."/>
            <person name="Martinez-Blanch J.F."/>
            <person name="Alioto T."/>
            <person name="Claros M.G."/>
            <person name="Gagnaire P.A."/>
            <person name="Manchado M."/>
        </authorList>
    </citation>
    <scope>NUCLEOTIDE SEQUENCE [LARGE SCALE GENOMIC DNA]</scope>
    <source>
        <strain evidence="1">Sse05_10M</strain>
    </source>
</reference>
<name>A0AAV6QZY3_SOLSE</name>
<protein>
    <submittedName>
        <fullName evidence="1">Uncharacterized protein</fullName>
    </submittedName>
</protein>
<accession>A0AAV6QZY3</accession>
<proteinExistence type="predicted"/>
<sequence length="111" mass="12771">MNGEAIKTERHRRSSADTVRCTQLCYVPAALLHDSEVVPVSVHMNAPCLWLVFSLAHFLSDLTFSQTEMRAVSTLIRYRAVFAFKIQQVRVRCRISHLHLWYLATNISLLI</sequence>
<evidence type="ECO:0000313" key="1">
    <source>
        <dbReference type="EMBL" id="KAG7497297.1"/>
    </source>
</evidence>
<dbReference type="EMBL" id="JAGKHQ010000015">
    <property type="protein sequence ID" value="KAG7497297.1"/>
    <property type="molecule type" value="Genomic_DNA"/>
</dbReference>
<dbReference type="AlphaFoldDB" id="A0AAV6QZY3"/>
<evidence type="ECO:0000313" key="2">
    <source>
        <dbReference type="Proteomes" id="UP000693946"/>
    </source>
</evidence>